<accession>A0A8E1WKQ6</accession>
<organism evidence="9 10">
    <name type="scientific">Aminobacter carboxidus</name>
    <dbReference type="NCBI Taxonomy" id="376165"/>
    <lineage>
        <taxon>Bacteria</taxon>
        <taxon>Pseudomonadati</taxon>
        <taxon>Pseudomonadota</taxon>
        <taxon>Alphaproteobacteria</taxon>
        <taxon>Hyphomicrobiales</taxon>
        <taxon>Phyllobacteriaceae</taxon>
        <taxon>Aminobacter</taxon>
    </lineage>
</organism>
<keyword evidence="4 5" id="KW-0274">FAD</keyword>
<dbReference type="SUPFAM" id="SSF51905">
    <property type="entry name" value="FAD/NAD(P)-binding domain"/>
    <property type="match status" value="1"/>
</dbReference>
<dbReference type="AlphaFoldDB" id="A0A8E1WKQ6"/>
<keyword evidence="9" id="KW-0560">Oxidoreductase</keyword>
<feature type="binding site" evidence="5">
    <location>
        <position position="221"/>
    </location>
    <ligand>
        <name>FAD</name>
        <dbReference type="ChEBI" id="CHEBI:57692"/>
    </ligand>
</feature>
<dbReference type="PANTHER" id="PTHR11552">
    <property type="entry name" value="GLUCOSE-METHANOL-CHOLINE GMC OXIDOREDUCTASE"/>
    <property type="match status" value="1"/>
</dbReference>
<dbReference type="PIRSF" id="PIRSF000137">
    <property type="entry name" value="Alcohol_oxidase"/>
    <property type="match status" value="1"/>
</dbReference>
<keyword evidence="3 6" id="KW-0285">Flavoprotein</keyword>
<dbReference type="Gene3D" id="3.30.560.10">
    <property type="entry name" value="Glucose Oxidase, domain 3"/>
    <property type="match status" value="1"/>
</dbReference>
<name>A0A8E1WKQ6_9HYPH</name>
<proteinExistence type="inferred from homology"/>
<dbReference type="RefSeq" id="WP_184772250.1">
    <property type="nucleotide sequence ID" value="NZ_JACHGI010000014.1"/>
</dbReference>
<dbReference type="Gene3D" id="3.50.50.60">
    <property type="entry name" value="FAD/NAD(P)-binding domain"/>
    <property type="match status" value="1"/>
</dbReference>
<dbReference type="Pfam" id="PF00732">
    <property type="entry name" value="GMC_oxred_N"/>
    <property type="match status" value="1"/>
</dbReference>
<evidence type="ECO:0000256" key="5">
    <source>
        <dbReference type="PIRSR" id="PIRSR000137-2"/>
    </source>
</evidence>
<dbReference type="GO" id="GO:0050660">
    <property type="term" value="F:flavin adenine dinucleotide binding"/>
    <property type="evidence" value="ECO:0007669"/>
    <property type="project" value="InterPro"/>
</dbReference>
<dbReference type="InterPro" id="IPR012132">
    <property type="entry name" value="GMC_OxRdtase"/>
</dbReference>
<comment type="caution">
    <text evidence="9">The sequence shown here is derived from an EMBL/GenBank/DDBJ whole genome shotgun (WGS) entry which is preliminary data.</text>
</comment>
<dbReference type="SUPFAM" id="SSF54373">
    <property type="entry name" value="FAD-linked reductases, C-terminal domain"/>
    <property type="match status" value="1"/>
</dbReference>
<evidence type="ECO:0000259" key="8">
    <source>
        <dbReference type="PROSITE" id="PS00624"/>
    </source>
</evidence>
<evidence type="ECO:0000256" key="4">
    <source>
        <dbReference type="ARBA" id="ARBA00022827"/>
    </source>
</evidence>
<evidence type="ECO:0000256" key="1">
    <source>
        <dbReference type="ARBA" id="ARBA00001974"/>
    </source>
</evidence>
<evidence type="ECO:0000259" key="7">
    <source>
        <dbReference type="PROSITE" id="PS00623"/>
    </source>
</evidence>
<dbReference type="EMBL" id="JACHGI010000014">
    <property type="protein sequence ID" value="MBB6469136.1"/>
    <property type="molecule type" value="Genomic_DNA"/>
</dbReference>
<sequence>MTSDVFDFIVVGSGSAGGVVAARLSESGKYKVLCLEAGTKGANYIWSIPPAGSLMMVENPTVNWCDHAEANGTVAGRELFVPRGKLLGGTSAINGVLAVRGQARDYDTWAQMGCKGWSYDEVLPFMKKIERSNEGDSQFRGRSGPIEIRNAAGFSPLQELLVKSANAVGIPSNSDYNGDKQEGIALTQNTAKNGRRQSTATQYLRPASKRSNLKIISGAEVSSLIIDGKRCKGVRYQRNGVEREALATREVILSGGSVGSPKILELSGIGNSEILAKLGITPVHHLPGVGENLGEHFLVPVQWRFNKSGLGLTKQGLGVGLAAEILKYCVARTGFISRPMCPMLIFTRSDESLEDPDILLLVVPYIVEVDEGGRRMSPIEGFTLLACPLRPESVGSVHLRSADPRAPAKIDLRFMDTDYDKRVTIAAVRKAREIASAAPIANHVAEEILPGSRFASDDDLVAEMRKLATNGYHLIGSCRMGNTPSSVVNERLQVHGIEGLRVADASVMPRMLSGTPAVTTMMIGEKCADMVLQAAAN</sequence>
<dbReference type="Proteomes" id="UP000532373">
    <property type="component" value="Unassembled WGS sequence"/>
</dbReference>
<feature type="domain" description="Glucose-methanol-choline oxidoreductase N-terminal" evidence="7">
    <location>
        <begin position="84"/>
        <end position="107"/>
    </location>
</feature>
<feature type="domain" description="Glucose-methanol-choline oxidoreductase N-terminal" evidence="8">
    <location>
        <begin position="256"/>
        <end position="270"/>
    </location>
</feature>
<feature type="binding site" evidence="5">
    <location>
        <position position="90"/>
    </location>
    <ligand>
        <name>FAD</name>
        <dbReference type="ChEBI" id="CHEBI:57692"/>
    </ligand>
</feature>
<protein>
    <submittedName>
        <fullName evidence="9">Choline dehydrogenase</fullName>
        <ecNumber evidence="9">1.1.99.1</ecNumber>
    </submittedName>
</protein>
<comment type="cofactor">
    <cofactor evidence="1 5">
        <name>FAD</name>
        <dbReference type="ChEBI" id="CHEBI:57692"/>
    </cofactor>
</comment>
<dbReference type="InterPro" id="IPR007867">
    <property type="entry name" value="GMC_OxRtase_C"/>
</dbReference>
<dbReference type="InterPro" id="IPR000172">
    <property type="entry name" value="GMC_OxRdtase_N"/>
</dbReference>
<evidence type="ECO:0000256" key="3">
    <source>
        <dbReference type="ARBA" id="ARBA00022630"/>
    </source>
</evidence>
<comment type="similarity">
    <text evidence="2 6">Belongs to the GMC oxidoreductase family.</text>
</comment>
<dbReference type="EC" id="1.1.99.1" evidence="9"/>
<dbReference type="PROSITE" id="PS00623">
    <property type="entry name" value="GMC_OXRED_1"/>
    <property type="match status" value="1"/>
</dbReference>
<dbReference type="Pfam" id="PF05199">
    <property type="entry name" value="GMC_oxred_C"/>
    <property type="match status" value="1"/>
</dbReference>
<dbReference type="PROSITE" id="PS00624">
    <property type="entry name" value="GMC_OXRED_2"/>
    <property type="match status" value="1"/>
</dbReference>
<evidence type="ECO:0000256" key="6">
    <source>
        <dbReference type="RuleBase" id="RU003968"/>
    </source>
</evidence>
<evidence type="ECO:0000313" key="10">
    <source>
        <dbReference type="Proteomes" id="UP000532373"/>
    </source>
</evidence>
<gene>
    <name evidence="9" type="ORF">HNQ96_005025</name>
</gene>
<reference evidence="9 10" key="1">
    <citation type="submission" date="2020-08" db="EMBL/GenBank/DDBJ databases">
        <title>Genomic Encyclopedia of Type Strains, Phase IV (KMG-IV): sequencing the most valuable type-strain genomes for metagenomic binning, comparative biology and taxonomic classification.</title>
        <authorList>
            <person name="Goeker M."/>
        </authorList>
    </citation>
    <scope>NUCLEOTIDE SEQUENCE [LARGE SCALE GENOMIC DNA]</scope>
    <source>
        <strain evidence="9 10">DSM 17454</strain>
    </source>
</reference>
<dbReference type="InterPro" id="IPR036188">
    <property type="entry name" value="FAD/NAD-bd_sf"/>
</dbReference>
<dbReference type="GO" id="GO:0008812">
    <property type="term" value="F:choline dehydrogenase activity"/>
    <property type="evidence" value="ECO:0007669"/>
    <property type="project" value="UniProtKB-EC"/>
</dbReference>
<evidence type="ECO:0000313" key="9">
    <source>
        <dbReference type="EMBL" id="MBB6469136.1"/>
    </source>
</evidence>
<evidence type="ECO:0000256" key="2">
    <source>
        <dbReference type="ARBA" id="ARBA00010790"/>
    </source>
</evidence>
<dbReference type="PANTHER" id="PTHR11552:SF147">
    <property type="entry name" value="CHOLINE DEHYDROGENASE, MITOCHONDRIAL"/>
    <property type="match status" value="1"/>
</dbReference>